<dbReference type="EMBL" id="JH688555">
    <property type="protein sequence ID" value="EJD32922.1"/>
    <property type="molecule type" value="Genomic_DNA"/>
</dbReference>
<name>J0D2R7_AURST</name>
<accession>J0D2R7</accession>
<dbReference type="KEGG" id="adl:AURDEDRAFT_131938"/>
<dbReference type="Proteomes" id="UP000006514">
    <property type="component" value="Unassembled WGS sequence"/>
</dbReference>
<gene>
    <name evidence="2" type="ORF">AURDEDRAFT_131938</name>
</gene>
<protein>
    <submittedName>
        <fullName evidence="2">Uncharacterized protein</fullName>
    </submittedName>
</protein>
<reference evidence="3" key="1">
    <citation type="journal article" date="2012" name="Science">
        <title>The Paleozoic origin of enzymatic lignin decomposition reconstructed from 31 fungal genomes.</title>
        <authorList>
            <person name="Floudas D."/>
            <person name="Binder M."/>
            <person name="Riley R."/>
            <person name="Barry K."/>
            <person name="Blanchette R.A."/>
            <person name="Henrissat B."/>
            <person name="Martinez A.T."/>
            <person name="Otillar R."/>
            <person name="Spatafora J.W."/>
            <person name="Yadav J.S."/>
            <person name="Aerts A."/>
            <person name="Benoit I."/>
            <person name="Boyd A."/>
            <person name="Carlson A."/>
            <person name="Copeland A."/>
            <person name="Coutinho P.M."/>
            <person name="de Vries R.P."/>
            <person name="Ferreira P."/>
            <person name="Findley K."/>
            <person name="Foster B."/>
            <person name="Gaskell J."/>
            <person name="Glotzer D."/>
            <person name="Gorecki P."/>
            <person name="Heitman J."/>
            <person name="Hesse C."/>
            <person name="Hori C."/>
            <person name="Igarashi K."/>
            <person name="Jurgens J.A."/>
            <person name="Kallen N."/>
            <person name="Kersten P."/>
            <person name="Kohler A."/>
            <person name="Kuees U."/>
            <person name="Kumar T.K.A."/>
            <person name="Kuo A."/>
            <person name="LaButti K."/>
            <person name="Larrondo L.F."/>
            <person name="Lindquist E."/>
            <person name="Ling A."/>
            <person name="Lombard V."/>
            <person name="Lucas S."/>
            <person name="Lundell T."/>
            <person name="Martin R."/>
            <person name="McLaughlin D.J."/>
            <person name="Morgenstern I."/>
            <person name="Morin E."/>
            <person name="Murat C."/>
            <person name="Nagy L.G."/>
            <person name="Nolan M."/>
            <person name="Ohm R.A."/>
            <person name="Patyshakuliyeva A."/>
            <person name="Rokas A."/>
            <person name="Ruiz-Duenas F.J."/>
            <person name="Sabat G."/>
            <person name="Salamov A."/>
            <person name="Samejima M."/>
            <person name="Schmutz J."/>
            <person name="Slot J.C."/>
            <person name="St John F."/>
            <person name="Stenlid J."/>
            <person name="Sun H."/>
            <person name="Sun S."/>
            <person name="Syed K."/>
            <person name="Tsang A."/>
            <person name="Wiebenga A."/>
            <person name="Young D."/>
            <person name="Pisabarro A."/>
            <person name="Eastwood D.C."/>
            <person name="Martin F."/>
            <person name="Cullen D."/>
            <person name="Grigoriev I.V."/>
            <person name="Hibbett D.S."/>
        </authorList>
    </citation>
    <scope>NUCLEOTIDE SEQUENCE [LARGE SCALE GENOMIC DNA]</scope>
    <source>
        <strain evidence="3">TFB10046</strain>
    </source>
</reference>
<dbReference type="AlphaFoldDB" id="J0D2R7"/>
<sequence length="236" mass="25145">AADDAADSEYVPTEDEAEEEDDDAASQRATAGDPVNEDFLPYYALQAAYPPRGVIGVGGAVRAQHFEPLAPPAGRPVPLLEQLDALTAQAHAALQRDYSSLPPPLERPRTPINAEAPQVPLLEQIDALTAQAHAALQRDYSALPPPLERPRTPINAQAPQVPAAPRGSAWYNLRLNREDGGARVWLGQRAGSPAVAPYRLGSPIALQQRVAPRDERAVLADTTNVVLAQEEGGEAA</sequence>
<keyword evidence="3" id="KW-1185">Reference proteome</keyword>
<dbReference type="InParanoid" id="J0D2R7"/>
<organism evidence="2 3">
    <name type="scientific">Auricularia subglabra (strain TFB-10046 / SS5)</name>
    <name type="common">White-rot fungus</name>
    <name type="synonym">Auricularia delicata (strain TFB10046)</name>
    <dbReference type="NCBI Taxonomy" id="717982"/>
    <lineage>
        <taxon>Eukaryota</taxon>
        <taxon>Fungi</taxon>
        <taxon>Dikarya</taxon>
        <taxon>Basidiomycota</taxon>
        <taxon>Agaricomycotina</taxon>
        <taxon>Agaricomycetes</taxon>
        <taxon>Auriculariales</taxon>
        <taxon>Auriculariaceae</taxon>
        <taxon>Auricularia</taxon>
    </lineage>
</organism>
<feature type="non-terminal residue" evidence="2">
    <location>
        <position position="1"/>
    </location>
</feature>
<evidence type="ECO:0000313" key="2">
    <source>
        <dbReference type="EMBL" id="EJD32922.1"/>
    </source>
</evidence>
<feature type="compositionally biased region" description="Acidic residues" evidence="1">
    <location>
        <begin position="1"/>
        <end position="24"/>
    </location>
</feature>
<evidence type="ECO:0000256" key="1">
    <source>
        <dbReference type="SAM" id="MobiDB-lite"/>
    </source>
</evidence>
<feature type="region of interest" description="Disordered" evidence="1">
    <location>
        <begin position="1"/>
        <end position="36"/>
    </location>
</feature>
<proteinExistence type="predicted"/>
<evidence type="ECO:0000313" key="3">
    <source>
        <dbReference type="Proteomes" id="UP000006514"/>
    </source>
</evidence>